<dbReference type="InterPro" id="IPR001119">
    <property type="entry name" value="SLH_dom"/>
</dbReference>
<dbReference type="Pfam" id="PF00395">
    <property type="entry name" value="SLH"/>
    <property type="match status" value="3"/>
</dbReference>
<protein>
    <submittedName>
        <fullName evidence="3">S-layer domain protein</fullName>
    </submittedName>
</protein>
<accession>B5VVA8</accession>
<sequence>MVKELKYGVKVSPLRSQYFMNNTVASFTDISQHWAYPFIQGLQRQGVVSGFKDRTFRPDQTMTRAEFASIVQAAFSLVPQREYTPFADVPADFWAAEAIRNTFRSRFISGFPDGRFLPGENISRLHVLLALVSGLQMQAGASVSLTAIYKDGGNIPNYAQQAIATATRNRLVVNAPTIDILKPNRPATRGEVAACIYQARVFLNQSPIVASPYIVELANPGVIRRGTHLSVNGRTWRAAWGQWSSGICTYTGVSNKGAILVLGMELLNTDDVNVQPVKWFSTIGKSYRLKTQLDREFRYLNLDDIAPVGNWEMVIDNQTLRIFSVPSKVDNITVNENDGICRIEIQLSQATPWELYEQSREWEVVLDAIAAESLANRFPETATTPPKSGNQEQQNEGETSGSSEKPSPIVVRISATQTVIKGTLPDGYRVRTQTLHNRDRLVIELRRDALVEQSILVYPGLRSRQQYLTLEGDKFPAVWLTITPRSGLSIAPIWTETNQMRGTNSFLAITKTWSSLGGINGGYFNRNNLLPLGVIRKDNKWFSGPILNRGAMAWDNNGRVRMGRLKLVETLVISTGQRFEVDLLNTGYVKAGIARYTSEWGASYFPLTLNEIVVVVSGDQVTRQIELPDDQTPTAIPTNGYLLVFRSFRSAVSAFGVGSRLTITATTTPSEFIDFPHIMGGGPLLVQNRNIVVNAEAEGFNYWFGQQLAIRSAVGVTATGEVLMVTVHNRVNGAGPSLTEMAKLMQQLGAIDAINLDGGSSTSLVLGGHLLNRTPDTAARVHNGLGIFI</sequence>
<dbReference type="Proteomes" id="UP000004061">
    <property type="component" value="Unassembled WGS sequence"/>
</dbReference>
<feature type="domain" description="SLH" evidence="2">
    <location>
        <begin position="146"/>
        <end position="210"/>
    </location>
</feature>
<feature type="domain" description="SLH" evidence="2">
    <location>
        <begin position="86"/>
        <end position="145"/>
    </location>
</feature>
<evidence type="ECO:0000256" key="1">
    <source>
        <dbReference type="SAM" id="MobiDB-lite"/>
    </source>
</evidence>
<feature type="compositionally biased region" description="Polar residues" evidence="1">
    <location>
        <begin position="381"/>
        <end position="405"/>
    </location>
</feature>
<feature type="region of interest" description="Disordered" evidence="1">
    <location>
        <begin position="378"/>
        <end position="408"/>
    </location>
</feature>
<keyword evidence="4" id="KW-1185">Reference proteome</keyword>
<feature type="domain" description="SLH" evidence="2">
    <location>
        <begin position="22"/>
        <end position="85"/>
    </location>
</feature>
<evidence type="ECO:0000313" key="3">
    <source>
        <dbReference type="EMBL" id="EDZ96951.1"/>
    </source>
</evidence>
<gene>
    <name evidence="3" type="ORF">AmaxDRAFT_0440</name>
</gene>
<dbReference type="InterPro" id="IPR018711">
    <property type="entry name" value="NAGPA"/>
</dbReference>
<evidence type="ECO:0000313" key="4">
    <source>
        <dbReference type="Proteomes" id="UP000004061"/>
    </source>
</evidence>
<dbReference type="PANTHER" id="PTHR40446:SF2">
    <property type="entry name" value="N-ACETYLGLUCOSAMINE-1-PHOSPHODIESTER ALPHA-N-ACETYLGLUCOSAMINIDASE"/>
    <property type="match status" value="1"/>
</dbReference>
<dbReference type="PROSITE" id="PS51272">
    <property type="entry name" value="SLH"/>
    <property type="match status" value="3"/>
</dbReference>
<comment type="caution">
    <text evidence="3">The sequence shown here is derived from an EMBL/GenBank/DDBJ whole genome shotgun (WGS) entry which is preliminary data.</text>
</comment>
<name>B5VVA8_LIMMA</name>
<proteinExistence type="predicted"/>
<dbReference type="PANTHER" id="PTHR40446">
    <property type="entry name" value="N-ACETYLGLUCOSAMINE-1-PHOSPHODIESTER ALPHA-N-ACETYLGLUCOSAMINIDASE"/>
    <property type="match status" value="1"/>
</dbReference>
<dbReference type="AlphaFoldDB" id="B5VVA8"/>
<evidence type="ECO:0000259" key="2">
    <source>
        <dbReference type="PROSITE" id="PS51272"/>
    </source>
</evidence>
<dbReference type="Pfam" id="PF09992">
    <property type="entry name" value="NAGPA"/>
    <property type="match status" value="1"/>
</dbReference>
<organism evidence="3 4">
    <name type="scientific">Limnospira maxima CS-328</name>
    <dbReference type="NCBI Taxonomy" id="513049"/>
    <lineage>
        <taxon>Bacteria</taxon>
        <taxon>Bacillati</taxon>
        <taxon>Cyanobacteriota</taxon>
        <taxon>Cyanophyceae</taxon>
        <taxon>Oscillatoriophycideae</taxon>
        <taxon>Oscillatoriales</taxon>
        <taxon>Sirenicapillariaceae</taxon>
        <taxon>Limnospira</taxon>
    </lineage>
</organism>
<reference evidence="3 4" key="1">
    <citation type="journal article" date="2011" name="Appl. Environ. Microbiol.">
        <title>Contribution of a Sodium Ion Gradient to Energy Conservation during Fermentation in the Cyanobacterium Arthrospira (Spirulina) maxima CS-328.</title>
        <authorList>
            <person name="Carrieri D."/>
            <person name="Ananyev G."/>
            <person name="Lenz O."/>
            <person name="Bryant D.A."/>
            <person name="Dismukes G.C."/>
        </authorList>
    </citation>
    <scope>NUCLEOTIDE SEQUENCE [LARGE SCALE GENOMIC DNA]</scope>
    <source>
        <strain evidence="3 4">CS-328</strain>
    </source>
</reference>
<dbReference type="EMBL" id="ABYK01000002">
    <property type="protein sequence ID" value="EDZ96951.1"/>
    <property type="molecule type" value="Genomic_DNA"/>
</dbReference>